<evidence type="ECO:0000313" key="1">
    <source>
        <dbReference type="EMBL" id="KFM22626.1"/>
    </source>
</evidence>
<accession>A0A087SA72</accession>
<gene>
    <name evidence="1" type="ORF">F751_4270</name>
</gene>
<keyword evidence="2" id="KW-1185">Reference proteome</keyword>
<sequence length="109" mass="12313">MDRRQVGHLFWRCAAQLQQIRSFKSVSRKLDVKLLKVFKRKAEGLKLAVPLEREDVVEAVARQLCITLVPELLDIGNEKLSEVGEFLLPLKIVTPAGQRAQLEVHIAAT</sequence>
<dbReference type="RefSeq" id="XP_011395482.1">
    <property type="nucleotide sequence ID" value="XM_011397180.1"/>
</dbReference>
<organism evidence="1 2">
    <name type="scientific">Auxenochlorella protothecoides</name>
    <name type="common">Green microalga</name>
    <name type="synonym">Chlorella protothecoides</name>
    <dbReference type="NCBI Taxonomy" id="3075"/>
    <lineage>
        <taxon>Eukaryota</taxon>
        <taxon>Viridiplantae</taxon>
        <taxon>Chlorophyta</taxon>
        <taxon>core chlorophytes</taxon>
        <taxon>Trebouxiophyceae</taxon>
        <taxon>Chlorellales</taxon>
        <taxon>Chlorellaceae</taxon>
        <taxon>Auxenochlorella</taxon>
    </lineage>
</organism>
<protein>
    <submittedName>
        <fullName evidence="1">Uncharacterized protein</fullName>
    </submittedName>
</protein>
<dbReference type="Proteomes" id="UP000028924">
    <property type="component" value="Unassembled WGS sequence"/>
</dbReference>
<dbReference type="KEGG" id="apro:F751_4270"/>
<evidence type="ECO:0000313" key="2">
    <source>
        <dbReference type="Proteomes" id="UP000028924"/>
    </source>
</evidence>
<dbReference type="GeneID" id="23615661"/>
<dbReference type="OrthoDB" id="5555409at2759"/>
<dbReference type="AlphaFoldDB" id="A0A087SA72"/>
<dbReference type="EMBL" id="KL662078">
    <property type="protein sequence ID" value="KFM22626.1"/>
    <property type="molecule type" value="Genomic_DNA"/>
</dbReference>
<name>A0A087SA72_AUXPR</name>
<proteinExistence type="predicted"/>
<reference evidence="1 2" key="1">
    <citation type="journal article" date="2014" name="BMC Genomics">
        <title>Oil accumulation mechanisms of the oleaginous microalga Chlorella protothecoides revealed through its genome, transcriptomes, and proteomes.</title>
        <authorList>
            <person name="Gao C."/>
            <person name="Wang Y."/>
            <person name="Shen Y."/>
            <person name="Yan D."/>
            <person name="He X."/>
            <person name="Dai J."/>
            <person name="Wu Q."/>
        </authorList>
    </citation>
    <scope>NUCLEOTIDE SEQUENCE [LARGE SCALE GENOMIC DNA]</scope>
    <source>
        <strain evidence="1 2">0710</strain>
    </source>
</reference>
<dbReference type="STRING" id="3075.A0A087SA72"/>